<proteinExistence type="inferred from homology"/>
<evidence type="ECO:0000256" key="5">
    <source>
        <dbReference type="SAM" id="MobiDB-lite"/>
    </source>
</evidence>
<dbReference type="GO" id="GO:0008170">
    <property type="term" value="F:N-methyltransferase activity"/>
    <property type="evidence" value="ECO:0007669"/>
    <property type="project" value="InterPro"/>
</dbReference>
<keyword evidence="2 7" id="KW-0489">Methyltransferase</keyword>
<dbReference type="InterPro" id="IPR029063">
    <property type="entry name" value="SAM-dependent_MTases_sf"/>
</dbReference>
<evidence type="ECO:0000313" key="7">
    <source>
        <dbReference type="EMBL" id="KGF15508.1"/>
    </source>
</evidence>
<dbReference type="Pfam" id="PF01555">
    <property type="entry name" value="N6_N4_Mtase"/>
    <property type="match status" value="1"/>
</dbReference>
<dbReference type="eggNOG" id="COG2189">
    <property type="taxonomic scope" value="Bacteria"/>
</dbReference>
<name>A0A095XZQ4_9CORY</name>
<dbReference type="Gene3D" id="3.40.50.150">
    <property type="entry name" value="Vaccinia Virus protein VP39"/>
    <property type="match status" value="1"/>
</dbReference>
<keyword evidence="4" id="KW-0949">S-adenosyl-L-methionine</keyword>
<accession>A0A095XZQ4</accession>
<reference evidence="7 8" key="1">
    <citation type="submission" date="2014-07" db="EMBL/GenBank/DDBJ databases">
        <authorList>
            <person name="McCorrison J."/>
            <person name="Sanka R."/>
            <person name="Torralba M."/>
            <person name="Gillis M."/>
            <person name="Haft D.H."/>
            <person name="Methe B."/>
            <person name="Sutton G."/>
            <person name="Nelson K.E."/>
        </authorList>
    </citation>
    <scope>NUCLEOTIDE SEQUENCE [LARGE SCALE GENOMIC DNA]</scope>
    <source>
        <strain evidence="7 8">DNF00450</strain>
    </source>
</reference>
<dbReference type="AlphaFoldDB" id="A0A095XZQ4"/>
<gene>
    <name evidence="7" type="ORF">HMPREF1650_10895</name>
</gene>
<evidence type="ECO:0000313" key="8">
    <source>
        <dbReference type="Proteomes" id="UP000029548"/>
    </source>
</evidence>
<dbReference type="PRINTS" id="PR00506">
    <property type="entry name" value="D21N6MTFRASE"/>
</dbReference>
<sequence length="665" mass="73572">MPNNTLQLTWPNKELALIPSVAGRYGYQWVHPSDPRYCETHTLTVTDRVDGEQAPKEDGRAYSDRADLKPTTDNLLVLGESGDVLEALTRVPELAEKYLGKVKCVYIDPPFNTAQTFANYEDNLQHSVWLTMMRDRLEHLHALLSDDGSIWVHLDDVENHRMRVLMDEVFGAANFVAEVVWQKTYSPRNDSKGIPAVTDVILVYAKGGFVPNRLARTVEMNARYKNPDLDRNGPWKSGDTTAPGNMSGQKQHPSVFAVQHPITGEFIYPSYGRMWCFGQERLLESLSQYADYRCEAPNLVARSKRTGIPVENLRPDVCDLVVDETKRQGDKTQAMRRKSIGNWPEFFVSDTGFGRKISLSLSEGRLATNFLPHSEVGHTDTAAKEIRALFPGTAAFATPKPERLLERIIHIATDPGDIVLDCFAGSGTTAAVAHKMGRRWVTCELIEDTINRFTRPRLEKVVAGEDPGGITVTKGERIDATADGLPEGLTADEAQKLTSLLNKAIRGDDALKKSADVRAIKQMVKTTKSPDTINWRGGGGFTVAKLSPACFDYDEEYDTVTLTEAATGDVLVDSVCANMNYRRTPGHPNFDGVRGRMRLAVLEGTLTAELADELISKLDDGDLLTIAATGVTDGVSAHLRTAKRGCVVTHIPGDLFQTRRVERTN</sequence>
<dbReference type="InterPro" id="IPR002295">
    <property type="entry name" value="N4/N6-MTase_EcoPI_Mod-like"/>
</dbReference>
<keyword evidence="3" id="KW-0808">Transferase</keyword>
<evidence type="ECO:0000259" key="6">
    <source>
        <dbReference type="Pfam" id="PF01555"/>
    </source>
</evidence>
<dbReference type="GO" id="GO:0003677">
    <property type="term" value="F:DNA binding"/>
    <property type="evidence" value="ECO:0007669"/>
    <property type="project" value="InterPro"/>
</dbReference>
<dbReference type="Proteomes" id="UP000029548">
    <property type="component" value="Unassembled WGS sequence"/>
</dbReference>
<protein>
    <submittedName>
        <fullName evidence="7">DNA methylase</fullName>
    </submittedName>
</protein>
<dbReference type="RefSeq" id="WP_035123243.1">
    <property type="nucleotide sequence ID" value="NZ_JRNE01000075.1"/>
</dbReference>
<feature type="region of interest" description="Disordered" evidence="5">
    <location>
        <begin position="228"/>
        <end position="251"/>
    </location>
</feature>
<organism evidence="7 8">
    <name type="scientific">Corynebacterium freneyi DNF00450</name>
    <dbReference type="NCBI Taxonomy" id="1287475"/>
    <lineage>
        <taxon>Bacteria</taxon>
        <taxon>Bacillati</taxon>
        <taxon>Actinomycetota</taxon>
        <taxon>Actinomycetes</taxon>
        <taxon>Mycobacteriales</taxon>
        <taxon>Corynebacteriaceae</taxon>
        <taxon>Corynebacterium</taxon>
    </lineage>
</organism>
<comment type="caution">
    <text evidence="7">The sequence shown here is derived from an EMBL/GenBank/DDBJ whole genome shotgun (WGS) entry which is preliminary data.</text>
</comment>
<dbReference type="PROSITE" id="PS00092">
    <property type="entry name" value="N6_MTASE"/>
    <property type="match status" value="1"/>
</dbReference>
<evidence type="ECO:0000256" key="1">
    <source>
        <dbReference type="ARBA" id="ARBA00006594"/>
    </source>
</evidence>
<feature type="compositionally biased region" description="Polar residues" evidence="5">
    <location>
        <begin position="238"/>
        <end position="251"/>
    </location>
</feature>
<feature type="domain" description="DNA methylase N-4/N-6" evidence="6">
    <location>
        <begin position="102"/>
        <end position="450"/>
    </location>
</feature>
<evidence type="ECO:0000256" key="4">
    <source>
        <dbReference type="ARBA" id="ARBA00022691"/>
    </source>
</evidence>
<dbReference type="InterPro" id="IPR002941">
    <property type="entry name" value="DNA_methylase_N4/N6"/>
</dbReference>
<dbReference type="SUPFAM" id="SSF53335">
    <property type="entry name" value="S-adenosyl-L-methionine-dependent methyltransferases"/>
    <property type="match status" value="1"/>
</dbReference>
<dbReference type="InterPro" id="IPR002052">
    <property type="entry name" value="DNA_methylase_N6_adenine_CS"/>
</dbReference>
<evidence type="ECO:0000256" key="3">
    <source>
        <dbReference type="ARBA" id="ARBA00022679"/>
    </source>
</evidence>
<dbReference type="EMBL" id="JRNE01000075">
    <property type="protein sequence ID" value="KGF15508.1"/>
    <property type="molecule type" value="Genomic_DNA"/>
</dbReference>
<comment type="similarity">
    <text evidence="1">Belongs to the N(4)/N(6)-methyltransferase family.</text>
</comment>
<evidence type="ECO:0000256" key="2">
    <source>
        <dbReference type="ARBA" id="ARBA00022603"/>
    </source>
</evidence>
<dbReference type="GO" id="GO:0032259">
    <property type="term" value="P:methylation"/>
    <property type="evidence" value="ECO:0007669"/>
    <property type="project" value="UniProtKB-KW"/>
</dbReference>